<evidence type="ECO:0000313" key="3">
    <source>
        <dbReference type="EMBL" id="MFC4589035.1"/>
    </source>
</evidence>
<comment type="caution">
    <text evidence="3">The sequence shown here is derived from an EMBL/GenBank/DDBJ whole genome shotgun (WGS) entry which is preliminary data.</text>
</comment>
<evidence type="ECO:0000313" key="4">
    <source>
        <dbReference type="Proteomes" id="UP001595891"/>
    </source>
</evidence>
<protein>
    <submittedName>
        <fullName evidence="3">Proline dehydrogenase family protein</fullName>
    </submittedName>
</protein>
<evidence type="ECO:0000256" key="1">
    <source>
        <dbReference type="ARBA" id="ARBA00023002"/>
    </source>
</evidence>
<sequence>MVLREVLLAASSSGRVESVVRTAGVTRRLVSRYVAGTTAEDAASAAEGVVADGLLVTFDRLGEEGRGAGQAARAVEDSLALLDGLARRGIAKGADLTLRLTALGLNVGEQLARENAARVCEAASEAGATVTVDTEGVAPAEAALRVHAALLEDHPSTGVAVRSSLRGAEDHCRSLSGARVRLSRGPVEGPAPVAYNEVAEIDRSYVRCLRVLMSGQGYPMVATHDRRLIEVASALAVLNEREPGGFEYQMAYGVRRSEQRRLADLGSRVRVRIPYGTDWYGHLTRRLAERPANLTLLARSLAGR</sequence>
<gene>
    <name evidence="3" type="ORF">ACFO8L_23295</name>
</gene>
<organism evidence="3 4">
    <name type="scientific">Sphaerisporangium corydalis</name>
    <dbReference type="NCBI Taxonomy" id="1441875"/>
    <lineage>
        <taxon>Bacteria</taxon>
        <taxon>Bacillati</taxon>
        <taxon>Actinomycetota</taxon>
        <taxon>Actinomycetes</taxon>
        <taxon>Streptosporangiales</taxon>
        <taxon>Streptosporangiaceae</taxon>
        <taxon>Sphaerisporangium</taxon>
    </lineage>
</organism>
<dbReference type="InterPro" id="IPR015659">
    <property type="entry name" value="Proline_oxidase"/>
</dbReference>
<name>A0ABV9EHH2_9ACTN</name>
<dbReference type="InterPro" id="IPR029041">
    <property type="entry name" value="FAD-linked_oxidoreductase-like"/>
</dbReference>
<keyword evidence="4" id="KW-1185">Reference proteome</keyword>
<dbReference type="SUPFAM" id="SSF51730">
    <property type="entry name" value="FAD-linked oxidoreductase"/>
    <property type="match status" value="1"/>
</dbReference>
<dbReference type="Pfam" id="PF01619">
    <property type="entry name" value="Pro_dh"/>
    <property type="match status" value="1"/>
</dbReference>
<evidence type="ECO:0000259" key="2">
    <source>
        <dbReference type="Pfam" id="PF01619"/>
    </source>
</evidence>
<feature type="domain" description="Proline dehydrogenase" evidence="2">
    <location>
        <begin position="195"/>
        <end position="294"/>
    </location>
</feature>
<keyword evidence="1" id="KW-0560">Oxidoreductase</keyword>
<dbReference type="RefSeq" id="WP_262847607.1">
    <property type="nucleotide sequence ID" value="NZ_JANZYP010000065.1"/>
</dbReference>
<dbReference type="Proteomes" id="UP001595891">
    <property type="component" value="Unassembled WGS sequence"/>
</dbReference>
<dbReference type="EMBL" id="JBHSFN010000014">
    <property type="protein sequence ID" value="MFC4589035.1"/>
    <property type="molecule type" value="Genomic_DNA"/>
</dbReference>
<accession>A0ABV9EHH2</accession>
<dbReference type="PANTHER" id="PTHR13914:SF0">
    <property type="entry name" value="PROLINE DEHYDROGENASE 1, MITOCHONDRIAL"/>
    <property type="match status" value="1"/>
</dbReference>
<dbReference type="PANTHER" id="PTHR13914">
    <property type="entry name" value="PROLINE OXIDASE"/>
    <property type="match status" value="1"/>
</dbReference>
<dbReference type="Gene3D" id="3.20.20.220">
    <property type="match status" value="1"/>
</dbReference>
<dbReference type="InterPro" id="IPR002872">
    <property type="entry name" value="Proline_DH_dom"/>
</dbReference>
<reference evidence="4" key="1">
    <citation type="journal article" date="2019" name="Int. J. Syst. Evol. Microbiol.">
        <title>The Global Catalogue of Microorganisms (GCM) 10K type strain sequencing project: providing services to taxonomists for standard genome sequencing and annotation.</title>
        <authorList>
            <consortium name="The Broad Institute Genomics Platform"/>
            <consortium name="The Broad Institute Genome Sequencing Center for Infectious Disease"/>
            <person name="Wu L."/>
            <person name="Ma J."/>
        </authorList>
    </citation>
    <scope>NUCLEOTIDE SEQUENCE [LARGE SCALE GENOMIC DNA]</scope>
    <source>
        <strain evidence="4">CCUG 49560</strain>
    </source>
</reference>
<proteinExistence type="predicted"/>